<evidence type="ECO:0000256" key="2">
    <source>
        <dbReference type="ARBA" id="ARBA00022801"/>
    </source>
</evidence>
<dbReference type="EMBL" id="RBZV01000021">
    <property type="protein sequence ID" value="RKP43436.1"/>
    <property type="molecule type" value="Genomic_DNA"/>
</dbReference>
<accession>A0A494X5D6</accession>
<keyword evidence="2" id="KW-0378">Hydrolase</keyword>
<evidence type="ECO:0000313" key="4">
    <source>
        <dbReference type="Proteomes" id="UP000280434"/>
    </source>
</evidence>
<dbReference type="OrthoDB" id="9799036at2"/>
<organism evidence="3 4">
    <name type="scientific">Trinickia fusca</name>
    <dbReference type="NCBI Taxonomy" id="2419777"/>
    <lineage>
        <taxon>Bacteria</taxon>
        <taxon>Pseudomonadati</taxon>
        <taxon>Pseudomonadota</taxon>
        <taxon>Betaproteobacteria</taxon>
        <taxon>Burkholderiales</taxon>
        <taxon>Burkholderiaceae</taxon>
        <taxon>Trinickia</taxon>
    </lineage>
</organism>
<dbReference type="PANTHER" id="PTHR31793">
    <property type="entry name" value="4-HYDROXYBENZOYL-COA THIOESTERASE FAMILY MEMBER"/>
    <property type="match status" value="1"/>
</dbReference>
<dbReference type="SUPFAM" id="SSF54637">
    <property type="entry name" value="Thioesterase/thiol ester dehydrase-isomerase"/>
    <property type="match status" value="1"/>
</dbReference>
<dbReference type="GO" id="GO:0047617">
    <property type="term" value="F:fatty acyl-CoA hydrolase activity"/>
    <property type="evidence" value="ECO:0007669"/>
    <property type="project" value="TreeGrafter"/>
</dbReference>
<dbReference type="Pfam" id="PF13279">
    <property type="entry name" value="4HBT_2"/>
    <property type="match status" value="1"/>
</dbReference>
<dbReference type="CDD" id="cd00586">
    <property type="entry name" value="4HBT"/>
    <property type="match status" value="1"/>
</dbReference>
<keyword evidence="4" id="KW-1185">Reference proteome</keyword>
<comment type="similarity">
    <text evidence="1">Belongs to the 4-hydroxybenzoyl-CoA thioesterase family.</text>
</comment>
<dbReference type="AlphaFoldDB" id="A0A494X5D6"/>
<dbReference type="InterPro" id="IPR050563">
    <property type="entry name" value="4-hydroxybenzoyl-CoA_TE"/>
</dbReference>
<gene>
    <name evidence="3" type="ORF">D7S89_26190</name>
</gene>
<reference evidence="3 4" key="1">
    <citation type="submission" date="2018-10" db="EMBL/GenBank/DDBJ databases">
        <title>Paraburkholderia sp. 7MK8-2, isolated from soil.</title>
        <authorList>
            <person name="Gao Z.-H."/>
            <person name="Qiu L.-H."/>
        </authorList>
    </citation>
    <scope>NUCLEOTIDE SEQUENCE [LARGE SCALE GENOMIC DNA]</scope>
    <source>
        <strain evidence="3 4">7MK8-2</strain>
    </source>
</reference>
<name>A0A494X5D6_9BURK</name>
<proteinExistence type="inferred from homology"/>
<evidence type="ECO:0000313" key="3">
    <source>
        <dbReference type="EMBL" id="RKP43436.1"/>
    </source>
</evidence>
<dbReference type="Gene3D" id="3.10.129.10">
    <property type="entry name" value="Hotdog Thioesterase"/>
    <property type="match status" value="1"/>
</dbReference>
<sequence length="144" mass="16576">METQMEKKHFETPIEVKYRDVDAMGHVSSTVYYDYLQHAYLTFMHALLELPLSEKLPHIMVKTACEYVKPAHYGDRLKVCSSITRFGSKSFDIEHLMRLDSDDGQIVAKGYSTHVMYDYTNNVSLAVPDEFKARVEEFQGVLAS</sequence>
<dbReference type="Proteomes" id="UP000280434">
    <property type="component" value="Unassembled WGS sequence"/>
</dbReference>
<dbReference type="PANTHER" id="PTHR31793:SF27">
    <property type="entry name" value="NOVEL THIOESTERASE SUPERFAMILY DOMAIN AND SAPOSIN A-TYPE DOMAIN CONTAINING PROTEIN (0610012H03RIK)"/>
    <property type="match status" value="1"/>
</dbReference>
<protein>
    <submittedName>
        <fullName evidence="3">Acyl-CoA thioesterase</fullName>
    </submittedName>
</protein>
<comment type="caution">
    <text evidence="3">The sequence shown here is derived from an EMBL/GenBank/DDBJ whole genome shotgun (WGS) entry which is preliminary data.</text>
</comment>
<dbReference type="InterPro" id="IPR029069">
    <property type="entry name" value="HotDog_dom_sf"/>
</dbReference>
<evidence type="ECO:0000256" key="1">
    <source>
        <dbReference type="ARBA" id="ARBA00005953"/>
    </source>
</evidence>